<keyword evidence="4" id="KW-1185">Reference proteome</keyword>
<dbReference type="InterPro" id="IPR045262">
    <property type="entry name" value="STP/PLT_plant"/>
</dbReference>
<dbReference type="Gramene" id="EFJ22412">
    <property type="protein sequence ID" value="EFJ22412"/>
    <property type="gene ID" value="SELMODRAFT_416699"/>
</dbReference>
<dbReference type="PANTHER" id="PTHR23500">
    <property type="entry name" value="SOLUTE CARRIER FAMILY 2, FACILITATED GLUCOSE TRANSPORTER"/>
    <property type="match status" value="1"/>
</dbReference>
<dbReference type="GO" id="GO:0015144">
    <property type="term" value="F:carbohydrate transmembrane transporter activity"/>
    <property type="evidence" value="ECO:0007669"/>
    <property type="project" value="InterPro"/>
</dbReference>
<evidence type="ECO:0000313" key="4">
    <source>
        <dbReference type="Proteomes" id="UP000001514"/>
    </source>
</evidence>
<evidence type="ECO:0000313" key="3">
    <source>
        <dbReference type="EMBL" id="EFJ22412.1"/>
    </source>
</evidence>
<dbReference type="EMBL" id="GL377596">
    <property type="protein sequence ID" value="EFJ22412.1"/>
    <property type="molecule type" value="Genomic_DNA"/>
</dbReference>
<evidence type="ECO:0000256" key="1">
    <source>
        <dbReference type="ARBA" id="ARBA00010992"/>
    </source>
</evidence>
<dbReference type="eggNOG" id="KOG0254">
    <property type="taxonomic scope" value="Eukaryota"/>
</dbReference>
<gene>
    <name evidence="3" type="ORF">SELMODRAFT_416699</name>
</gene>
<dbReference type="InParanoid" id="D8S050"/>
<protein>
    <submittedName>
        <fullName evidence="3">Uncharacterized protein</fullName>
    </submittedName>
</protein>
<dbReference type="Proteomes" id="UP000001514">
    <property type="component" value="Unassembled WGS sequence"/>
</dbReference>
<dbReference type="InterPro" id="IPR036259">
    <property type="entry name" value="MFS_trans_sf"/>
</dbReference>
<dbReference type="PANTHER" id="PTHR23500:SF595">
    <property type="entry name" value="OS09G0416200 PROTEIN"/>
    <property type="match status" value="1"/>
</dbReference>
<name>D8S050_SELML</name>
<dbReference type="HOGENOM" id="CLU_1663715_0_0_1"/>
<keyword evidence="2" id="KW-0813">Transport</keyword>
<evidence type="ECO:0000256" key="2">
    <source>
        <dbReference type="ARBA" id="ARBA00022448"/>
    </source>
</evidence>
<accession>D8S050</accession>
<dbReference type="KEGG" id="smo:SELMODRAFT_416699"/>
<dbReference type="Gene3D" id="1.20.1250.20">
    <property type="entry name" value="MFS general substrate transporter like domains"/>
    <property type="match status" value="1"/>
</dbReference>
<proteinExistence type="inferred from homology"/>
<organism evidence="4">
    <name type="scientific">Selaginella moellendorffii</name>
    <name type="common">Spikemoss</name>
    <dbReference type="NCBI Taxonomy" id="88036"/>
    <lineage>
        <taxon>Eukaryota</taxon>
        <taxon>Viridiplantae</taxon>
        <taxon>Streptophyta</taxon>
        <taxon>Embryophyta</taxon>
        <taxon>Tracheophyta</taxon>
        <taxon>Lycopodiopsida</taxon>
        <taxon>Selaginellales</taxon>
        <taxon>Selaginellaceae</taxon>
        <taxon>Selaginella</taxon>
    </lineage>
</organism>
<sequence length="159" mass="17340">MATRTVCCLTQFWADQLQGSHYHSGVASLHRASGGLIFGYDIGISGGVIAMDDFLIKFFPTVYVRKHAAHENNYCKYDNQGLQAFTSSLYLAALFAGREGTTGTAGVFLLSVIYIRRAGCNFELGDKAGEEEEATKLEVDRQKNRVSASKAMAAARKLS</sequence>
<comment type="similarity">
    <text evidence="1">Belongs to the major facilitator superfamily. Sugar transporter (TC 2.A.1.1) family.</text>
</comment>
<dbReference type="AlphaFoldDB" id="D8S050"/>
<reference evidence="3 4" key="1">
    <citation type="journal article" date="2011" name="Science">
        <title>The Selaginella genome identifies genetic changes associated with the evolution of vascular plants.</title>
        <authorList>
            <person name="Banks J.A."/>
            <person name="Nishiyama T."/>
            <person name="Hasebe M."/>
            <person name="Bowman J.L."/>
            <person name="Gribskov M."/>
            <person name="dePamphilis C."/>
            <person name="Albert V.A."/>
            <person name="Aono N."/>
            <person name="Aoyama T."/>
            <person name="Ambrose B.A."/>
            <person name="Ashton N.W."/>
            <person name="Axtell M.J."/>
            <person name="Barker E."/>
            <person name="Barker M.S."/>
            <person name="Bennetzen J.L."/>
            <person name="Bonawitz N.D."/>
            <person name="Chapple C."/>
            <person name="Cheng C."/>
            <person name="Correa L.G."/>
            <person name="Dacre M."/>
            <person name="DeBarry J."/>
            <person name="Dreyer I."/>
            <person name="Elias M."/>
            <person name="Engstrom E.M."/>
            <person name="Estelle M."/>
            <person name="Feng L."/>
            <person name="Finet C."/>
            <person name="Floyd S.K."/>
            <person name="Frommer W.B."/>
            <person name="Fujita T."/>
            <person name="Gramzow L."/>
            <person name="Gutensohn M."/>
            <person name="Harholt J."/>
            <person name="Hattori M."/>
            <person name="Heyl A."/>
            <person name="Hirai T."/>
            <person name="Hiwatashi Y."/>
            <person name="Ishikawa M."/>
            <person name="Iwata M."/>
            <person name="Karol K.G."/>
            <person name="Koehler B."/>
            <person name="Kolukisaoglu U."/>
            <person name="Kubo M."/>
            <person name="Kurata T."/>
            <person name="Lalonde S."/>
            <person name="Li K."/>
            <person name="Li Y."/>
            <person name="Litt A."/>
            <person name="Lyons E."/>
            <person name="Manning G."/>
            <person name="Maruyama T."/>
            <person name="Michael T.P."/>
            <person name="Mikami K."/>
            <person name="Miyazaki S."/>
            <person name="Morinaga S."/>
            <person name="Murata T."/>
            <person name="Mueller-Roeber B."/>
            <person name="Nelson D.R."/>
            <person name="Obara M."/>
            <person name="Oguri Y."/>
            <person name="Olmstead R.G."/>
            <person name="Onodera N."/>
            <person name="Petersen B.L."/>
            <person name="Pils B."/>
            <person name="Prigge M."/>
            <person name="Rensing S.A."/>
            <person name="Riano-Pachon D.M."/>
            <person name="Roberts A.W."/>
            <person name="Sato Y."/>
            <person name="Scheller H.V."/>
            <person name="Schulz B."/>
            <person name="Schulz C."/>
            <person name="Shakirov E.V."/>
            <person name="Shibagaki N."/>
            <person name="Shinohara N."/>
            <person name="Shippen D.E."/>
            <person name="Soerensen I."/>
            <person name="Sotooka R."/>
            <person name="Sugimoto N."/>
            <person name="Sugita M."/>
            <person name="Sumikawa N."/>
            <person name="Tanurdzic M."/>
            <person name="Theissen G."/>
            <person name="Ulvskov P."/>
            <person name="Wakazuki S."/>
            <person name="Weng J.K."/>
            <person name="Willats W.W."/>
            <person name="Wipf D."/>
            <person name="Wolf P.G."/>
            <person name="Yang L."/>
            <person name="Zimmer A.D."/>
            <person name="Zhu Q."/>
            <person name="Mitros T."/>
            <person name="Hellsten U."/>
            <person name="Loque D."/>
            <person name="Otillar R."/>
            <person name="Salamov A."/>
            <person name="Schmutz J."/>
            <person name="Shapiro H."/>
            <person name="Lindquist E."/>
            <person name="Lucas S."/>
            <person name="Rokhsar D."/>
            <person name="Grigoriev I.V."/>
        </authorList>
    </citation>
    <scope>NUCLEOTIDE SEQUENCE [LARGE SCALE GENOMIC DNA]</scope>
</reference>